<evidence type="ECO:0000313" key="2">
    <source>
        <dbReference type="EMBL" id="RIB25131.1"/>
    </source>
</evidence>
<dbReference type="AlphaFoldDB" id="A0A397VTP5"/>
<evidence type="ECO:0000256" key="1">
    <source>
        <dbReference type="SAM" id="MobiDB-lite"/>
    </source>
</evidence>
<dbReference type="EMBL" id="QKWP01000186">
    <property type="protein sequence ID" value="RIB25131.1"/>
    <property type="molecule type" value="Genomic_DNA"/>
</dbReference>
<name>A0A397VTP5_9GLOM</name>
<feature type="region of interest" description="Disordered" evidence="1">
    <location>
        <begin position="417"/>
        <end position="436"/>
    </location>
</feature>
<organism evidence="2 3">
    <name type="scientific">Gigaspora rosea</name>
    <dbReference type="NCBI Taxonomy" id="44941"/>
    <lineage>
        <taxon>Eukaryota</taxon>
        <taxon>Fungi</taxon>
        <taxon>Fungi incertae sedis</taxon>
        <taxon>Mucoromycota</taxon>
        <taxon>Glomeromycotina</taxon>
        <taxon>Glomeromycetes</taxon>
        <taxon>Diversisporales</taxon>
        <taxon>Gigasporaceae</taxon>
        <taxon>Gigaspora</taxon>
    </lineage>
</organism>
<dbReference type="OrthoDB" id="2426897at2759"/>
<evidence type="ECO:0000313" key="3">
    <source>
        <dbReference type="Proteomes" id="UP000266673"/>
    </source>
</evidence>
<protein>
    <submittedName>
        <fullName evidence="2">Uncharacterized protein</fullName>
    </submittedName>
</protein>
<sequence>MPTGIKNFGPCLIINCTNANVKFRTITTLAYKKCYTKQTLKDYPYLEVGKQLCHSHYCKLVEPNEHRFKKKVQKESILETTPIDIISNDVLEPINPDPNDLINNNSFASSIDMLTKALYYQQRHEGTGLELDPNNFHVYNIDDYHSIHENRRPDTVSCTTANHFATCVAKPILGCSSVPLVFNGVSVHNPENVEAPRICWYLLHRYADNIEERKEERSIKDVQLLGFKEQDLHSVQDYTNVLNLILSINNKTHHLDEQVAPIIADWPGQIFIRKALHMRTLPEFQSLFPQQIESFLPILGPLHISLNSREQVIMNHLTSFNEYYVENVHSKIQANTSQNTSVDSIIKQTYFIMNHDPTFINTYCKTRRYPYTINTLNFLYDKTALFLIQHFQSIFNNRGRNEKFLTRIKKGENKLTKENLDEGDNDNIESREETSEEVEEIDVSPRLIAEINQIEHW</sequence>
<gene>
    <name evidence="2" type="ORF">C2G38_2166665</name>
</gene>
<comment type="caution">
    <text evidence="2">The sequence shown here is derived from an EMBL/GenBank/DDBJ whole genome shotgun (WGS) entry which is preliminary data.</text>
</comment>
<keyword evidence="3" id="KW-1185">Reference proteome</keyword>
<reference evidence="2 3" key="1">
    <citation type="submission" date="2018-06" db="EMBL/GenBank/DDBJ databases">
        <title>Comparative genomics reveals the genomic features of Rhizophagus irregularis, R. cerebriforme, R. diaphanum and Gigaspora rosea, and their symbiotic lifestyle signature.</title>
        <authorList>
            <person name="Morin E."/>
            <person name="San Clemente H."/>
            <person name="Chen E.C.H."/>
            <person name="De La Providencia I."/>
            <person name="Hainaut M."/>
            <person name="Kuo A."/>
            <person name="Kohler A."/>
            <person name="Murat C."/>
            <person name="Tang N."/>
            <person name="Roy S."/>
            <person name="Loubradou J."/>
            <person name="Henrissat B."/>
            <person name="Grigoriev I.V."/>
            <person name="Corradi N."/>
            <person name="Roux C."/>
            <person name="Martin F.M."/>
        </authorList>
    </citation>
    <scope>NUCLEOTIDE SEQUENCE [LARGE SCALE GENOMIC DNA]</scope>
    <source>
        <strain evidence="2 3">DAOM 194757</strain>
    </source>
</reference>
<proteinExistence type="predicted"/>
<dbReference type="Proteomes" id="UP000266673">
    <property type="component" value="Unassembled WGS sequence"/>
</dbReference>
<accession>A0A397VTP5</accession>